<dbReference type="OrthoDB" id="9182434at2"/>
<proteinExistence type="predicted"/>
<organism evidence="1 2">
    <name type="scientific">Methylobacterium nonmethylotrophicum</name>
    <dbReference type="NCBI Taxonomy" id="1141884"/>
    <lineage>
        <taxon>Bacteria</taxon>
        <taxon>Pseudomonadati</taxon>
        <taxon>Pseudomonadota</taxon>
        <taxon>Alphaproteobacteria</taxon>
        <taxon>Hyphomicrobiales</taxon>
        <taxon>Methylobacteriaceae</taxon>
        <taxon>Methylobacterium</taxon>
    </lineage>
</organism>
<evidence type="ECO:0000313" key="2">
    <source>
        <dbReference type="Proteomes" id="UP000297535"/>
    </source>
</evidence>
<comment type="caution">
    <text evidence="1">The sequence shown here is derived from an EMBL/GenBank/DDBJ whole genome shotgun (WGS) entry which is preliminary data.</text>
</comment>
<gene>
    <name evidence="1" type="ORF">EU555_35460</name>
</gene>
<accession>A0A4Z0NDK1</accession>
<reference evidence="1 2" key="1">
    <citation type="submission" date="2019-04" db="EMBL/GenBank/DDBJ databases">
        <authorList>
            <person name="Feng G."/>
            <person name="Zhu H."/>
        </authorList>
    </citation>
    <scope>NUCLEOTIDE SEQUENCE [LARGE SCALE GENOMIC DNA]</scope>
    <source>
        <strain evidence="1 2">6HR-1</strain>
    </source>
</reference>
<name>A0A4Z0NDK1_9HYPH</name>
<dbReference type="Proteomes" id="UP000297535">
    <property type="component" value="Unassembled WGS sequence"/>
</dbReference>
<dbReference type="AlphaFoldDB" id="A0A4Z0NDK1"/>
<protein>
    <submittedName>
        <fullName evidence="1">Uncharacterized protein</fullName>
    </submittedName>
</protein>
<dbReference type="RefSeq" id="WP_135420035.1">
    <property type="nucleotide sequence ID" value="NZ_SRLB01000070.1"/>
</dbReference>
<sequence>MPRYIIIDRNSGYIWGDSADFGAGRHRSLDPILACRLLDESMREPRREYEEVSHDDDRATYDVYEDTGTGEAIPVILEGRDKETINTVISSCKRVATIMSRAAK</sequence>
<evidence type="ECO:0000313" key="1">
    <source>
        <dbReference type="EMBL" id="TGD91905.1"/>
    </source>
</evidence>
<keyword evidence="2" id="KW-1185">Reference proteome</keyword>
<dbReference type="EMBL" id="SRLB01000070">
    <property type="protein sequence ID" value="TGD91905.1"/>
    <property type="molecule type" value="Genomic_DNA"/>
</dbReference>